<organism evidence="8 10">
    <name type="scientific">Pseudomonas grimontii</name>
    <dbReference type="NCBI Taxonomy" id="129847"/>
    <lineage>
        <taxon>Bacteria</taxon>
        <taxon>Pseudomonadati</taxon>
        <taxon>Pseudomonadota</taxon>
        <taxon>Gammaproteobacteria</taxon>
        <taxon>Pseudomonadales</taxon>
        <taxon>Pseudomonadaceae</taxon>
        <taxon>Pseudomonas</taxon>
    </lineage>
</organism>
<evidence type="ECO:0000313" key="8">
    <source>
        <dbReference type="EMBL" id="TWR58933.1"/>
    </source>
</evidence>
<dbReference type="Pfam" id="PF00639">
    <property type="entry name" value="Rotamase"/>
    <property type="match status" value="1"/>
</dbReference>
<keyword evidence="5 8" id="KW-0413">Isomerase</keyword>
<dbReference type="PROSITE" id="PS01096">
    <property type="entry name" value="PPIC_PPIASE_1"/>
    <property type="match status" value="1"/>
</dbReference>
<evidence type="ECO:0000256" key="2">
    <source>
        <dbReference type="ARBA" id="ARBA00007656"/>
    </source>
</evidence>
<dbReference type="EMBL" id="FNKM01000002">
    <property type="protein sequence ID" value="SDR13368.1"/>
    <property type="molecule type" value="Genomic_DNA"/>
</dbReference>
<comment type="catalytic activity">
    <reaction evidence="1">
        <text>[protein]-peptidylproline (omega=180) = [protein]-peptidylproline (omega=0)</text>
        <dbReference type="Rhea" id="RHEA:16237"/>
        <dbReference type="Rhea" id="RHEA-COMP:10747"/>
        <dbReference type="Rhea" id="RHEA-COMP:10748"/>
        <dbReference type="ChEBI" id="CHEBI:83833"/>
        <dbReference type="ChEBI" id="CHEBI:83834"/>
        <dbReference type="EC" id="5.2.1.8"/>
    </reaction>
</comment>
<dbReference type="Proteomes" id="UP000198740">
    <property type="component" value="Unassembled WGS sequence"/>
</dbReference>
<evidence type="ECO:0000256" key="5">
    <source>
        <dbReference type="PROSITE-ProRule" id="PRU00278"/>
    </source>
</evidence>
<keyword evidence="4 5" id="KW-0697">Rotamase</keyword>
<keyword evidence="9" id="KW-1185">Reference proteome</keyword>
<dbReference type="InterPro" id="IPR046357">
    <property type="entry name" value="PPIase_dom_sf"/>
</dbReference>
<evidence type="ECO:0000256" key="1">
    <source>
        <dbReference type="ARBA" id="ARBA00000971"/>
    </source>
</evidence>
<dbReference type="Proteomes" id="UP000317267">
    <property type="component" value="Unassembled WGS sequence"/>
</dbReference>
<dbReference type="GO" id="GO:0003755">
    <property type="term" value="F:peptidyl-prolyl cis-trans isomerase activity"/>
    <property type="evidence" value="ECO:0007669"/>
    <property type="project" value="UniProtKB-KW"/>
</dbReference>
<sequence length="309" mass="33117">MTTGCGCGGGNGGSGGCGSSAKEPVMMAEVVAQAPFEELKAPELIASSEQEWPIISVNGVAVTPEAMALELQYHPADSREEAVYLAARALVIRELLQQRIAELGLAVEIAAGENEEEAATRLLLEREVTVPDCDEATCVRYFENNRGRFHSAPLLAARHILLECAPDDAEARHLARTQAEVLLLSLEEQPGQFAELALKYSACPSKAQGGSLGQVSKGQTVPELERQLFTLAPGLAAKPLESRYGWHVISVDQRIEGQPLPYEAVAVAIRTQLQQGVWQKALVQYLQTLIGAADIRGIALQGADSPLVQ</sequence>
<reference evidence="8 10" key="2">
    <citation type="submission" date="2019-06" db="EMBL/GenBank/DDBJ databases">
        <title>Pseudomonas bimorpha sp. nov. isolated from bovine raw milk and skim milk concentrate.</title>
        <authorList>
            <person name="Hofmann K."/>
            <person name="Huptas C."/>
            <person name="Doll E."/>
            <person name="Scherer S."/>
            <person name="Wenning M."/>
        </authorList>
    </citation>
    <scope>NUCLEOTIDE SEQUENCE [LARGE SCALE GENOMIC DNA]</scope>
    <source>
        <strain evidence="8 10">DSM 17515</strain>
    </source>
</reference>
<dbReference type="InterPro" id="IPR050245">
    <property type="entry name" value="PrsA_foldase"/>
</dbReference>
<evidence type="ECO:0000256" key="3">
    <source>
        <dbReference type="ARBA" id="ARBA00013194"/>
    </source>
</evidence>
<comment type="similarity">
    <text evidence="2">Belongs to the PpiC/parvulin rotamase family.</text>
</comment>
<dbReference type="AlphaFoldDB" id="A0A1H1GKG0"/>
<accession>A0A1H1GKG0</accession>
<evidence type="ECO:0000313" key="9">
    <source>
        <dbReference type="Proteomes" id="UP000198740"/>
    </source>
</evidence>
<dbReference type="OrthoDB" id="9769613at2"/>
<dbReference type="InterPro" id="IPR023058">
    <property type="entry name" value="PPIase_PpiC_CS"/>
</dbReference>
<dbReference type="Gene3D" id="3.10.50.40">
    <property type="match status" value="1"/>
</dbReference>
<dbReference type="EMBL" id="VFES01000026">
    <property type="protein sequence ID" value="TWR58933.1"/>
    <property type="molecule type" value="Genomic_DNA"/>
</dbReference>
<name>A0A1H1GKG0_9PSED</name>
<dbReference type="RefSeq" id="WP_090403149.1">
    <property type="nucleotide sequence ID" value="NZ_FNKM01000002.1"/>
</dbReference>
<dbReference type="SUPFAM" id="SSF54534">
    <property type="entry name" value="FKBP-like"/>
    <property type="match status" value="1"/>
</dbReference>
<reference evidence="7 9" key="1">
    <citation type="submission" date="2016-10" db="EMBL/GenBank/DDBJ databases">
        <authorList>
            <person name="Varghese N."/>
            <person name="Submissions S."/>
        </authorList>
    </citation>
    <scope>NUCLEOTIDE SEQUENCE [LARGE SCALE GENOMIC DNA]</scope>
    <source>
        <strain evidence="7 9">BS2976</strain>
    </source>
</reference>
<protein>
    <recommendedName>
        <fullName evidence="3">peptidylprolyl isomerase</fullName>
        <ecNumber evidence="3">5.2.1.8</ecNumber>
    </recommendedName>
</protein>
<evidence type="ECO:0000313" key="7">
    <source>
        <dbReference type="EMBL" id="SDR13368.1"/>
    </source>
</evidence>
<evidence type="ECO:0000313" key="10">
    <source>
        <dbReference type="Proteomes" id="UP000317267"/>
    </source>
</evidence>
<gene>
    <name evidence="8" type="ORF">FIV39_28380</name>
    <name evidence="7" type="ORF">SAMN04490186_3533</name>
</gene>
<dbReference type="EC" id="5.2.1.8" evidence="3"/>
<evidence type="ECO:0000256" key="4">
    <source>
        <dbReference type="ARBA" id="ARBA00023110"/>
    </source>
</evidence>
<dbReference type="PANTHER" id="PTHR47245:SF2">
    <property type="entry name" value="PEPTIDYL-PROLYL CIS-TRANS ISOMERASE HP_0175-RELATED"/>
    <property type="match status" value="1"/>
</dbReference>
<evidence type="ECO:0000259" key="6">
    <source>
        <dbReference type="PROSITE" id="PS50198"/>
    </source>
</evidence>
<proteinExistence type="inferred from homology"/>
<dbReference type="PANTHER" id="PTHR47245">
    <property type="entry name" value="PEPTIDYLPROLYL ISOMERASE"/>
    <property type="match status" value="1"/>
</dbReference>
<dbReference type="InterPro" id="IPR000297">
    <property type="entry name" value="PPIase_PpiC"/>
</dbReference>
<comment type="caution">
    <text evidence="8">The sequence shown here is derived from an EMBL/GenBank/DDBJ whole genome shotgun (WGS) entry which is preliminary data.</text>
</comment>
<dbReference type="PROSITE" id="PS50198">
    <property type="entry name" value="PPIC_PPIASE_2"/>
    <property type="match status" value="1"/>
</dbReference>
<feature type="domain" description="PpiC" evidence="6">
    <location>
        <begin position="152"/>
        <end position="253"/>
    </location>
</feature>